<dbReference type="EMBL" id="JADPMR010000004">
    <property type="protein sequence ID" value="MBF9003423.1"/>
    <property type="molecule type" value="Genomic_DNA"/>
</dbReference>
<feature type="domain" description="Flagellar Assembly Protein A N-terminal region" evidence="2">
    <location>
        <begin position="82"/>
        <end position="258"/>
    </location>
</feature>
<dbReference type="Proteomes" id="UP000597206">
    <property type="component" value="Unassembled WGS sequence"/>
</dbReference>
<sequence length="559" mass="60237">MWKDFVVLNSDKSQVIAKISEGQKFDANADVALLPTVLAEIGAKDFKVLDKELSRFIEKAKLSNSEAATGIVIAEKHDAAVTISVDSKGMVATMVVTGAFGGSGLHANQIVQELSHANIKKGINKQALKKVLVASESLTPGQTFSQVVAHGKPAENGENSKLVPLVADVMKRVLAPKDNDAIKIDMRDFGQTVTVSENDPVMKREPATKGKSGFTVFGEILKPKPGQVQALKAGKGTHLSDENPNLLLASQPGMPIIRGQTVDVETAMCLNSVSVATGHVKFKGSVVVAGDVEPGMIIRATGNVIVGGFIESADVQAQGDIEVGKGIIGHTVSEDEPKSCIVKSGGNIKANYAQFSEIQASHNISLVVHSMSNHIRCGGDLLVIDENETQGTLSGGKAKVGGKVLCFNLGVEGDTATYVEGFARYSHQKERILKHKALYKEAQEKTMDAVRREISVKKKDKSQRTKEDVMRVEKMKQSAQAKMEKAKLAVELAQKDFEEILNINTIEAKGKVFTHVTVMFADARVTTKRVHGPSTFHFNQYEILCAAKLDDESVKDVEI</sequence>
<keyword evidence="4" id="KW-1185">Reference proteome</keyword>
<reference evidence="3 4" key="1">
    <citation type="submission" date="2020-11" db="EMBL/GenBank/DDBJ databases">
        <title>Vibrio nitrifigilis sp. nov., a marine nitrogen-fixing bacterium isolated from the lagoon sediment of an islet inside an atoll.</title>
        <authorList>
            <person name="Wang L.-T."/>
            <person name="Shieh W.Y."/>
        </authorList>
    </citation>
    <scope>NUCLEOTIDE SEQUENCE [LARGE SCALE GENOMIC DNA]</scope>
    <source>
        <strain evidence="3 4">NFV-1</strain>
    </source>
</reference>
<evidence type="ECO:0000313" key="4">
    <source>
        <dbReference type="Proteomes" id="UP000597206"/>
    </source>
</evidence>
<organism evidence="3 4">
    <name type="scientific">Vibrio nitrifigilis</name>
    <dbReference type="NCBI Taxonomy" id="2789781"/>
    <lineage>
        <taxon>Bacteria</taxon>
        <taxon>Pseudomonadati</taxon>
        <taxon>Pseudomonadota</taxon>
        <taxon>Gammaproteobacteria</taxon>
        <taxon>Vibrionales</taxon>
        <taxon>Vibrionaceae</taxon>
        <taxon>Vibrio</taxon>
    </lineage>
</organism>
<dbReference type="Pfam" id="PF03961">
    <property type="entry name" value="FapA"/>
    <property type="match status" value="1"/>
</dbReference>
<name>A0ABS0GLU5_9VIBR</name>
<protein>
    <submittedName>
        <fullName evidence="3">DUF342 domain-containing protein</fullName>
    </submittedName>
</protein>
<dbReference type="RefSeq" id="WP_196125345.1">
    <property type="nucleotide sequence ID" value="NZ_JADPMR010000004.1"/>
</dbReference>
<dbReference type="InterPro" id="IPR046866">
    <property type="entry name" value="FapA_N"/>
</dbReference>
<dbReference type="Pfam" id="PF20250">
    <property type="entry name" value="FapA_N"/>
    <property type="match status" value="1"/>
</dbReference>
<evidence type="ECO:0000256" key="1">
    <source>
        <dbReference type="SAM" id="Coils"/>
    </source>
</evidence>
<proteinExistence type="predicted"/>
<evidence type="ECO:0000313" key="3">
    <source>
        <dbReference type="EMBL" id="MBF9003423.1"/>
    </source>
</evidence>
<evidence type="ECO:0000259" key="2">
    <source>
        <dbReference type="Pfam" id="PF20250"/>
    </source>
</evidence>
<dbReference type="PANTHER" id="PTHR38032">
    <property type="entry name" value="POLYMERASE-RELATED"/>
    <property type="match status" value="1"/>
</dbReference>
<dbReference type="InterPro" id="IPR046865">
    <property type="entry name" value="FapA_b_solenoid"/>
</dbReference>
<dbReference type="PANTHER" id="PTHR38032:SF1">
    <property type="entry name" value="RNA-BINDING PROTEIN KHPB N-TERMINAL DOMAIN-CONTAINING PROTEIN"/>
    <property type="match status" value="1"/>
</dbReference>
<dbReference type="InterPro" id="IPR005646">
    <property type="entry name" value="FapA"/>
</dbReference>
<accession>A0ABS0GLU5</accession>
<dbReference type="InterPro" id="IPR036145">
    <property type="entry name" value="MinC_C_sf"/>
</dbReference>
<comment type="caution">
    <text evidence="3">The sequence shown here is derived from an EMBL/GenBank/DDBJ whole genome shotgun (WGS) entry which is preliminary data.</text>
</comment>
<dbReference type="SUPFAM" id="SSF63848">
    <property type="entry name" value="Cell-division inhibitor MinC, C-terminal domain"/>
    <property type="match status" value="1"/>
</dbReference>
<gene>
    <name evidence="3" type="ORF">I1A42_23365</name>
</gene>
<keyword evidence="1" id="KW-0175">Coiled coil</keyword>
<feature type="coiled-coil region" evidence="1">
    <location>
        <begin position="469"/>
        <end position="496"/>
    </location>
</feature>